<protein>
    <submittedName>
        <fullName evidence="2">Uncharacterized protein</fullName>
    </submittedName>
</protein>
<comment type="caution">
    <text evidence="2">The sequence shown here is derived from an EMBL/GenBank/DDBJ whole genome shotgun (WGS) entry which is preliminary data.</text>
</comment>
<evidence type="ECO:0000256" key="1">
    <source>
        <dbReference type="SAM" id="Coils"/>
    </source>
</evidence>
<evidence type="ECO:0000313" key="3">
    <source>
        <dbReference type="Proteomes" id="UP000220509"/>
    </source>
</evidence>
<gene>
    <name evidence="2" type="ORF">BBA70_01360</name>
</gene>
<dbReference type="EMBL" id="MAPF01000035">
    <property type="protein sequence ID" value="PEH36326.1"/>
    <property type="molecule type" value="Genomic_DNA"/>
</dbReference>
<feature type="coiled-coil region" evidence="1">
    <location>
        <begin position="16"/>
        <end position="50"/>
    </location>
</feature>
<name>A0ABX4K1R9_9MOLU</name>
<dbReference type="RefSeq" id="WP_011412549.1">
    <property type="nucleotide sequence ID" value="NZ_MAPF01000035.1"/>
</dbReference>
<dbReference type="Proteomes" id="UP000220509">
    <property type="component" value="Unassembled WGS sequence"/>
</dbReference>
<evidence type="ECO:0000313" key="2">
    <source>
        <dbReference type="EMBL" id="PEH36326.1"/>
    </source>
</evidence>
<reference evidence="2" key="1">
    <citation type="submission" date="2017-05" db="EMBL/GenBank/DDBJ databases">
        <title>Genome sequence of Ca. P. asteris strain NJAY.</title>
        <authorList>
            <person name="Lee I.-M."/>
            <person name="Gundersen-Rindal D."/>
            <person name="Sparks M."/>
        </authorList>
    </citation>
    <scope>NUCLEOTIDE SEQUENCE [LARGE SCALE GENOMIC DNA]</scope>
    <source>
        <strain evidence="2">NJAY</strain>
    </source>
</reference>
<organism evidence="2 3">
    <name type="scientific">New Jersey aster yellows phytoplasma</name>
    <dbReference type="NCBI Taxonomy" id="270520"/>
    <lineage>
        <taxon>Bacteria</taxon>
        <taxon>Bacillati</taxon>
        <taxon>Mycoplasmatota</taxon>
        <taxon>Mollicutes</taxon>
        <taxon>Acholeplasmatales</taxon>
        <taxon>Acholeplasmataceae</taxon>
        <taxon>Candidatus Phytoplasma</taxon>
        <taxon>16SrI (Aster yellows group)</taxon>
    </lineage>
</organism>
<keyword evidence="3" id="KW-1185">Reference proteome</keyword>
<keyword evidence="1" id="KW-0175">Coiled coil</keyword>
<accession>A0ABX4K1R9</accession>
<sequence>MKKEIQDELVKNNNANEVLVKQLNTKQSQIKELKGKIKILETNETQLQKTTKHKDEEIT</sequence>
<proteinExistence type="predicted"/>